<evidence type="ECO:0000313" key="8">
    <source>
        <dbReference type="EMBL" id="KOO25197.1"/>
    </source>
</evidence>
<dbReference type="InterPro" id="IPR012435">
    <property type="entry name" value="TMEM144"/>
</dbReference>
<comment type="caution">
    <text evidence="8">The sequence shown here is derived from an EMBL/GenBank/DDBJ whole genome shotgun (WGS) entry which is preliminary data.</text>
</comment>
<protein>
    <submittedName>
        <fullName evidence="8">Transmembrane protein 144</fullName>
    </submittedName>
</protein>
<evidence type="ECO:0000256" key="4">
    <source>
        <dbReference type="ARBA" id="ARBA00022989"/>
    </source>
</evidence>
<gene>
    <name evidence="8" type="ORF">Ctob_009626</name>
</gene>
<dbReference type="EMBL" id="JWZX01003008">
    <property type="protein sequence ID" value="KOO25197.1"/>
    <property type="molecule type" value="Genomic_DNA"/>
</dbReference>
<dbReference type="OrthoDB" id="426527at2759"/>
<comment type="similarity">
    <text evidence="2">Belongs to the TMEM144 family.</text>
</comment>
<feature type="transmembrane region" description="Helical" evidence="7">
    <location>
        <begin position="461"/>
        <end position="480"/>
    </location>
</feature>
<keyword evidence="3 7" id="KW-0812">Transmembrane</keyword>
<reference evidence="9" key="1">
    <citation type="journal article" date="2015" name="PLoS Genet.">
        <title>Genome Sequence and Transcriptome Analyses of Chrysochromulina tobin: Metabolic Tools for Enhanced Algal Fitness in the Prominent Order Prymnesiales (Haptophyceae).</title>
        <authorList>
            <person name="Hovde B.T."/>
            <person name="Deodato C.R."/>
            <person name="Hunsperger H.M."/>
            <person name="Ryken S.A."/>
            <person name="Yost W."/>
            <person name="Jha R.K."/>
            <person name="Patterson J."/>
            <person name="Monnat R.J. Jr."/>
            <person name="Barlow S.B."/>
            <person name="Starkenburg S.R."/>
            <person name="Cattolico R.A."/>
        </authorList>
    </citation>
    <scope>NUCLEOTIDE SEQUENCE</scope>
    <source>
        <strain evidence="9">CCMP291</strain>
    </source>
</reference>
<evidence type="ECO:0000256" key="6">
    <source>
        <dbReference type="SAM" id="MobiDB-lite"/>
    </source>
</evidence>
<feature type="transmembrane region" description="Helical" evidence="7">
    <location>
        <begin position="238"/>
        <end position="259"/>
    </location>
</feature>
<feature type="transmembrane region" description="Helical" evidence="7">
    <location>
        <begin position="279"/>
        <end position="297"/>
    </location>
</feature>
<dbReference type="PANTHER" id="PTHR16119">
    <property type="entry name" value="TRANSMEMBRANE PROTEIN 144"/>
    <property type="match status" value="1"/>
</dbReference>
<feature type="transmembrane region" description="Helical" evidence="7">
    <location>
        <begin position="333"/>
        <end position="350"/>
    </location>
</feature>
<dbReference type="GO" id="GO:0016020">
    <property type="term" value="C:membrane"/>
    <property type="evidence" value="ECO:0007669"/>
    <property type="project" value="UniProtKB-SubCell"/>
</dbReference>
<organism evidence="8 9">
    <name type="scientific">Chrysochromulina tobinii</name>
    <dbReference type="NCBI Taxonomy" id="1460289"/>
    <lineage>
        <taxon>Eukaryota</taxon>
        <taxon>Haptista</taxon>
        <taxon>Haptophyta</taxon>
        <taxon>Prymnesiophyceae</taxon>
        <taxon>Prymnesiales</taxon>
        <taxon>Chrysochromulinaceae</taxon>
        <taxon>Chrysochromulina</taxon>
    </lineage>
</organism>
<keyword evidence="4 7" id="KW-1133">Transmembrane helix</keyword>
<evidence type="ECO:0000256" key="1">
    <source>
        <dbReference type="ARBA" id="ARBA00004141"/>
    </source>
</evidence>
<accession>A0A0M0JFQ0</accession>
<feature type="transmembrane region" description="Helical" evidence="7">
    <location>
        <begin position="402"/>
        <end position="423"/>
    </location>
</feature>
<feature type="compositionally biased region" description="Basic and acidic residues" evidence="6">
    <location>
        <begin position="25"/>
        <end position="47"/>
    </location>
</feature>
<feature type="transmembrane region" description="Helical" evidence="7">
    <location>
        <begin position="429"/>
        <end position="449"/>
    </location>
</feature>
<dbReference type="PANTHER" id="PTHR16119:SF17">
    <property type="entry name" value="TRANSMEMBRANE PROTEIN 144"/>
    <property type="match status" value="1"/>
</dbReference>
<evidence type="ECO:0000313" key="9">
    <source>
        <dbReference type="Proteomes" id="UP000037460"/>
    </source>
</evidence>
<evidence type="ECO:0000256" key="3">
    <source>
        <dbReference type="ARBA" id="ARBA00022692"/>
    </source>
</evidence>
<sequence>MWRQASHSASHSSFFAARITEAGEPFERSEKKERERKGEKGGEKSVHAETGTVEDAPAPTEMYTIEAAIEMIRGAMPPLQERFLLITTDIFEKMTISWHVDHSKAVAGTELLMVLALSFLAILSLSAAAPSTNAVDTLVGAKVSAVKRYETYDGMYYQWVMCSAIWMTGLLIQLLVYAVPSIVGDVDVHGAHGDLQPDEMIATGRPDEYSVKFVPVACLGGALWATGNTLSVPVINMIGLSLGLLIWGSANMLMGWASGMFGLVTNGHGDLEHLKSPPLNYAGVALTVIALGMYTQIKPAEQTRAVNYDVGGMNDVLLSNHAATTKQQSVKRMLGIFGAVAAGILFGNTFSPPSWVKANHHGPTNDLDYIFSHFTGIFATSTLWFIVYCVIMRGSPMINNRLTLPAMLSGVMWAIAQTMWFLANTAMSQSVAFPMICSGPGIVSALWGVFAFGEISGARNYVVLCLAILTALTGCIMIGLSKGS</sequence>
<keyword evidence="9" id="KW-1185">Reference proteome</keyword>
<name>A0A0M0JFQ0_9EUKA</name>
<dbReference type="Proteomes" id="UP000037460">
    <property type="component" value="Unassembled WGS sequence"/>
</dbReference>
<feature type="transmembrane region" description="Helical" evidence="7">
    <location>
        <begin position="370"/>
        <end position="390"/>
    </location>
</feature>
<feature type="transmembrane region" description="Helical" evidence="7">
    <location>
        <begin position="156"/>
        <end position="179"/>
    </location>
</feature>
<evidence type="ECO:0000256" key="7">
    <source>
        <dbReference type="SAM" id="Phobius"/>
    </source>
</evidence>
<dbReference type="Pfam" id="PF07857">
    <property type="entry name" value="TMEM144"/>
    <property type="match status" value="1"/>
</dbReference>
<keyword evidence="5 7" id="KW-0472">Membrane</keyword>
<dbReference type="InterPro" id="IPR010651">
    <property type="entry name" value="Sugar_transport"/>
</dbReference>
<comment type="subcellular location">
    <subcellularLocation>
        <location evidence="1">Membrane</location>
        <topology evidence="1">Multi-pass membrane protein</topology>
    </subcellularLocation>
</comment>
<dbReference type="AlphaFoldDB" id="A0A0M0JFQ0"/>
<proteinExistence type="inferred from homology"/>
<dbReference type="GO" id="GO:0015144">
    <property type="term" value="F:carbohydrate transmembrane transporter activity"/>
    <property type="evidence" value="ECO:0007669"/>
    <property type="project" value="InterPro"/>
</dbReference>
<evidence type="ECO:0000256" key="5">
    <source>
        <dbReference type="ARBA" id="ARBA00023136"/>
    </source>
</evidence>
<feature type="region of interest" description="Disordered" evidence="6">
    <location>
        <begin position="20"/>
        <end position="57"/>
    </location>
</feature>
<evidence type="ECO:0000256" key="2">
    <source>
        <dbReference type="ARBA" id="ARBA00005731"/>
    </source>
</evidence>